<dbReference type="EMBL" id="CASHTH010001611">
    <property type="protein sequence ID" value="CAI8017274.1"/>
    <property type="molecule type" value="Genomic_DNA"/>
</dbReference>
<gene>
    <name evidence="2" type="ORF">GBAR_LOCUS10512</name>
</gene>
<sequence length="68" mass="7877">MEIEPAVMVEKRPRESLTRHKADLLILRLNQNLTLRQPRSLSERHTHLVPPPLPETPSEPEVSNTHHC</sequence>
<name>A0AA35WE84_GEOBA</name>
<protein>
    <submittedName>
        <fullName evidence="2">Uncharacterized protein</fullName>
    </submittedName>
</protein>
<dbReference type="Proteomes" id="UP001174909">
    <property type="component" value="Unassembled WGS sequence"/>
</dbReference>
<evidence type="ECO:0000313" key="3">
    <source>
        <dbReference type="Proteomes" id="UP001174909"/>
    </source>
</evidence>
<keyword evidence="3" id="KW-1185">Reference proteome</keyword>
<feature type="region of interest" description="Disordered" evidence="1">
    <location>
        <begin position="37"/>
        <end position="68"/>
    </location>
</feature>
<evidence type="ECO:0000256" key="1">
    <source>
        <dbReference type="SAM" id="MobiDB-lite"/>
    </source>
</evidence>
<evidence type="ECO:0000313" key="2">
    <source>
        <dbReference type="EMBL" id="CAI8017274.1"/>
    </source>
</evidence>
<reference evidence="2" key="1">
    <citation type="submission" date="2023-03" db="EMBL/GenBank/DDBJ databases">
        <authorList>
            <person name="Steffen K."/>
            <person name="Cardenas P."/>
        </authorList>
    </citation>
    <scope>NUCLEOTIDE SEQUENCE</scope>
</reference>
<dbReference type="AlphaFoldDB" id="A0AA35WE84"/>
<proteinExistence type="predicted"/>
<comment type="caution">
    <text evidence="2">The sequence shown here is derived from an EMBL/GenBank/DDBJ whole genome shotgun (WGS) entry which is preliminary data.</text>
</comment>
<accession>A0AA35WE84</accession>
<feature type="compositionally biased region" description="Low complexity" evidence="1">
    <location>
        <begin position="59"/>
        <end position="68"/>
    </location>
</feature>
<organism evidence="2 3">
    <name type="scientific">Geodia barretti</name>
    <name type="common">Barrett's horny sponge</name>
    <dbReference type="NCBI Taxonomy" id="519541"/>
    <lineage>
        <taxon>Eukaryota</taxon>
        <taxon>Metazoa</taxon>
        <taxon>Porifera</taxon>
        <taxon>Demospongiae</taxon>
        <taxon>Heteroscleromorpha</taxon>
        <taxon>Tetractinellida</taxon>
        <taxon>Astrophorina</taxon>
        <taxon>Geodiidae</taxon>
        <taxon>Geodia</taxon>
    </lineage>
</organism>